<protein>
    <submittedName>
        <fullName evidence="3">Uncharacterized protein</fullName>
    </submittedName>
</protein>
<feature type="compositionally biased region" description="Low complexity" evidence="1">
    <location>
        <begin position="68"/>
        <end position="81"/>
    </location>
</feature>
<evidence type="ECO:0000256" key="1">
    <source>
        <dbReference type="SAM" id="MobiDB-lite"/>
    </source>
</evidence>
<keyword evidence="2" id="KW-0812">Transmembrane</keyword>
<dbReference type="Proteomes" id="UP000657592">
    <property type="component" value="Unassembled WGS sequence"/>
</dbReference>
<organism evidence="3 4">
    <name type="scientific">Microbacterium album</name>
    <dbReference type="NCBI Taxonomy" id="2053191"/>
    <lineage>
        <taxon>Bacteria</taxon>
        <taxon>Bacillati</taxon>
        <taxon>Actinomycetota</taxon>
        <taxon>Actinomycetes</taxon>
        <taxon>Micrococcales</taxon>
        <taxon>Microbacteriaceae</taxon>
        <taxon>Microbacterium</taxon>
    </lineage>
</organism>
<evidence type="ECO:0000313" key="4">
    <source>
        <dbReference type="Proteomes" id="UP000657592"/>
    </source>
</evidence>
<feature type="transmembrane region" description="Helical" evidence="2">
    <location>
        <begin position="105"/>
        <end position="126"/>
    </location>
</feature>
<keyword evidence="2" id="KW-0472">Membrane</keyword>
<keyword evidence="4" id="KW-1185">Reference proteome</keyword>
<feature type="region of interest" description="Disordered" evidence="1">
    <location>
        <begin position="43"/>
        <end position="62"/>
    </location>
</feature>
<reference evidence="3" key="2">
    <citation type="submission" date="2020-09" db="EMBL/GenBank/DDBJ databases">
        <authorList>
            <person name="Sun Q."/>
            <person name="Zhou Y."/>
        </authorList>
    </citation>
    <scope>NUCLEOTIDE SEQUENCE</scope>
    <source>
        <strain evidence="3">CGMCC 1.15794</strain>
    </source>
</reference>
<dbReference type="AlphaFoldDB" id="A0A916VJE5"/>
<name>A0A916VJE5_9MICO</name>
<proteinExistence type="predicted"/>
<gene>
    <name evidence="3" type="ORF">GCM10010921_31340</name>
</gene>
<sequence length="274" mass="29324">MEPGMRAELEGLRARAYGPAADIHRDPVAQRRLAELEAQLRPRPVTFASAPPEPEPEPAVAIEREPVPASGAASELEAADAGAHRDDQRRRAESRSTRLTTRERTGWAAALVLAVVIAVLVSNTFVQRVQADPHGVGATQVTRLAPDTQFELPEFFRGVEGVEGFRTFHGLRPMLIREPNGNGAGAQVCLYVSAEEALEASSDGSVSGTYFPGCGANTFPAVVQFVIVPGMSRELDAAYPEGTAFQFVFDASAGDVVVYVSEPEPTEAAQTDPR</sequence>
<evidence type="ECO:0000256" key="2">
    <source>
        <dbReference type="SAM" id="Phobius"/>
    </source>
</evidence>
<keyword evidence="2" id="KW-1133">Transmembrane helix</keyword>
<dbReference type="EMBL" id="BMJY01000035">
    <property type="protein sequence ID" value="GFZ75577.1"/>
    <property type="molecule type" value="Genomic_DNA"/>
</dbReference>
<accession>A0A916VJE5</accession>
<comment type="caution">
    <text evidence="3">The sequence shown here is derived from an EMBL/GenBank/DDBJ whole genome shotgun (WGS) entry which is preliminary data.</text>
</comment>
<dbReference type="RefSeq" id="WP_188757334.1">
    <property type="nucleotide sequence ID" value="NZ_BMJY01000035.1"/>
</dbReference>
<evidence type="ECO:0000313" key="3">
    <source>
        <dbReference type="EMBL" id="GFZ75577.1"/>
    </source>
</evidence>
<feature type="region of interest" description="Disordered" evidence="1">
    <location>
        <begin position="68"/>
        <end position="101"/>
    </location>
</feature>
<reference evidence="3" key="1">
    <citation type="journal article" date="2014" name="Int. J. Syst. Evol. Microbiol.">
        <title>Complete genome sequence of Corynebacterium casei LMG S-19264T (=DSM 44701T), isolated from a smear-ripened cheese.</title>
        <authorList>
            <consortium name="US DOE Joint Genome Institute (JGI-PGF)"/>
            <person name="Walter F."/>
            <person name="Albersmeier A."/>
            <person name="Kalinowski J."/>
            <person name="Ruckert C."/>
        </authorList>
    </citation>
    <scope>NUCLEOTIDE SEQUENCE</scope>
    <source>
        <strain evidence="3">CGMCC 1.15794</strain>
    </source>
</reference>
<feature type="compositionally biased region" description="Basic and acidic residues" evidence="1">
    <location>
        <begin position="82"/>
        <end position="101"/>
    </location>
</feature>